<feature type="signal peptide" evidence="1">
    <location>
        <begin position="1"/>
        <end position="17"/>
    </location>
</feature>
<dbReference type="KEGG" id="prr:AT705_05065"/>
<dbReference type="Proteomes" id="UP000069015">
    <property type="component" value="Chromosome 1"/>
</dbReference>
<gene>
    <name evidence="2" type="ORF">AT705_05065</name>
</gene>
<organism evidence="2 3">
    <name type="scientific">Pseudoalteromonas rubra</name>
    <dbReference type="NCBI Taxonomy" id="43658"/>
    <lineage>
        <taxon>Bacteria</taxon>
        <taxon>Pseudomonadati</taxon>
        <taxon>Pseudomonadota</taxon>
        <taxon>Gammaproteobacteria</taxon>
        <taxon>Alteromonadales</taxon>
        <taxon>Pseudoalteromonadaceae</taxon>
        <taxon>Pseudoalteromonas</taxon>
    </lineage>
</organism>
<accession>A0A0U3GT41</accession>
<evidence type="ECO:0000313" key="3">
    <source>
        <dbReference type="Proteomes" id="UP000069015"/>
    </source>
</evidence>
<reference evidence="2 3" key="1">
    <citation type="submission" date="2015-12" db="EMBL/GenBank/DDBJ databases">
        <title>Complete genome sequence of Pseudoalteromonas rubra SCSIO 6842, harboring a conjugative plasmid.</title>
        <authorList>
            <person name="Li B."/>
            <person name="Wang X."/>
        </authorList>
    </citation>
    <scope>NUCLEOTIDE SEQUENCE [LARGE SCALE GENOMIC DNA]</scope>
    <source>
        <strain evidence="2 3">SCSIO 6842</strain>
    </source>
</reference>
<name>A0A0U3GT41_9GAMM</name>
<proteinExistence type="predicted"/>
<feature type="chain" id="PRO_5006839136" evidence="1">
    <location>
        <begin position="18"/>
        <end position="103"/>
    </location>
</feature>
<dbReference type="EMBL" id="CP013611">
    <property type="protein sequence ID" value="ALU42371.1"/>
    <property type="molecule type" value="Genomic_DNA"/>
</dbReference>
<keyword evidence="1" id="KW-0732">Signal</keyword>
<protein>
    <submittedName>
        <fullName evidence="2">Uncharacterized protein</fullName>
    </submittedName>
</protein>
<dbReference type="RefSeq" id="WP_058795754.1">
    <property type="nucleotide sequence ID" value="NZ_CP013611.1"/>
</dbReference>
<dbReference type="AlphaFoldDB" id="A0A0U3GT41"/>
<evidence type="ECO:0000256" key="1">
    <source>
        <dbReference type="SAM" id="SignalP"/>
    </source>
</evidence>
<sequence>MKRILPLLFFAPSLCFAGSSFERKIEEIQVIDEVVRLKVGVTYGACGAIDSWWGWSINDPSHSAWYAMALSAQARDRPVTVYDKQSACGGLPSAIKLEGLYLK</sequence>
<evidence type="ECO:0000313" key="2">
    <source>
        <dbReference type="EMBL" id="ALU42371.1"/>
    </source>
</evidence>